<evidence type="ECO:0000259" key="4">
    <source>
        <dbReference type="SMART" id="SM00739"/>
    </source>
</evidence>
<evidence type="ECO:0000313" key="6">
    <source>
        <dbReference type="Proteomes" id="UP000789739"/>
    </source>
</evidence>
<dbReference type="InterPro" id="IPR005824">
    <property type="entry name" value="KOW"/>
</dbReference>
<evidence type="ECO:0000256" key="1">
    <source>
        <dbReference type="ARBA" id="ARBA00010618"/>
    </source>
</evidence>
<keyword evidence="6" id="KW-1185">Reference proteome</keyword>
<dbReference type="GO" id="GO:1990904">
    <property type="term" value="C:ribonucleoprotein complex"/>
    <property type="evidence" value="ECO:0007669"/>
    <property type="project" value="UniProtKB-KW"/>
</dbReference>
<dbReference type="Pfam" id="PF22682">
    <property type="entry name" value="Ribosomal_uL24m-like"/>
    <property type="match status" value="1"/>
</dbReference>
<dbReference type="PANTHER" id="PTHR12903">
    <property type="entry name" value="MITOCHONDRIAL RIBOSOMAL PROTEIN L24"/>
    <property type="match status" value="1"/>
</dbReference>
<feature type="domain" description="KOW" evidence="4">
    <location>
        <begin position="46"/>
        <end position="73"/>
    </location>
</feature>
<dbReference type="AlphaFoldDB" id="A0A9N9GSG5"/>
<accession>A0A9N9GSG5</accession>
<comment type="caution">
    <text evidence="5">The sequence shown here is derived from an EMBL/GenBank/DDBJ whole genome shotgun (WGS) entry which is preliminary data.</text>
</comment>
<dbReference type="Gene3D" id="2.30.30.30">
    <property type="match status" value="1"/>
</dbReference>
<keyword evidence="2" id="KW-0689">Ribosomal protein</keyword>
<sequence length="233" mass="27162">MAQPKGPLAHMARQTWTKFTKNAKASRRLVPKDRWTHPKDRVAHWKIMIGDKVKVISGASKGEIGTVREVDKLNNRIILDNVNLGKKTASYIQAEDTPEDSKNIGSWWMQTFEKPIHVTNVLLVHPEDANDDTKKASEKRAVRVHWRRIEDLSIGKGEFRWRRYIAGTDIEVPIPKQKDPRKEIREDTPWDTSPELTLEHTFKPSFDNPLPLGVIDELRNPHKKWRYLHRDFV</sequence>
<comment type="similarity">
    <text evidence="1">Belongs to the universal ribosomal protein uL24 family.</text>
</comment>
<proteinExistence type="inferred from homology"/>
<dbReference type="GO" id="GO:0003735">
    <property type="term" value="F:structural constituent of ribosome"/>
    <property type="evidence" value="ECO:0007669"/>
    <property type="project" value="InterPro"/>
</dbReference>
<dbReference type="GO" id="GO:0006412">
    <property type="term" value="P:translation"/>
    <property type="evidence" value="ECO:0007669"/>
    <property type="project" value="InterPro"/>
</dbReference>
<dbReference type="InterPro" id="IPR041988">
    <property type="entry name" value="Ribosomal_uL24_KOW"/>
</dbReference>
<keyword evidence="3" id="KW-0687">Ribonucleoprotein</keyword>
<dbReference type="HAMAP" id="MF_01326_B">
    <property type="entry name" value="Ribosomal_uL24_B"/>
    <property type="match status" value="1"/>
</dbReference>
<dbReference type="InterPro" id="IPR008991">
    <property type="entry name" value="Translation_prot_SH3-like_sf"/>
</dbReference>
<dbReference type="InterPro" id="IPR005825">
    <property type="entry name" value="Ribosomal_uL24_CS"/>
</dbReference>
<dbReference type="GO" id="GO:0005840">
    <property type="term" value="C:ribosome"/>
    <property type="evidence" value="ECO:0007669"/>
    <property type="project" value="UniProtKB-KW"/>
</dbReference>
<dbReference type="SMART" id="SM00739">
    <property type="entry name" value="KOW"/>
    <property type="match status" value="1"/>
</dbReference>
<dbReference type="EMBL" id="CAJVPI010001659">
    <property type="protein sequence ID" value="CAG8622250.1"/>
    <property type="molecule type" value="Genomic_DNA"/>
</dbReference>
<dbReference type="OrthoDB" id="359154at2759"/>
<dbReference type="InterPro" id="IPR014722">
    <property type="entry name" value="Rib_uL2_dom2"/>
</dbReference>
<dbReference type="GO" id="GO:0003723">
    <property type="term" value="F:RNA binding"/>
    <property type="evidence" value="ECO:0007669"/>
    <property type="project" value="InterPro"/>
</dbReference>
<dbReference type="Proteomes" id="UP000789739">
    <property type="component" value="Unassembled WGS sequence"/>
</dbReference>
<name>A0A9N9GSG5_9GLOM</name>
<gene>
    <name evidence="5" type="ORF">PBRASI_LOCUS8777</name>
</gene>
<reference evidence="5" key="1">
    <citation type="submission" date="2021-06" db="EMBL/GenBank/DDBJ databases">
        <authorList>
            <person name="Kallberg Y."/>
            <person name="Tangrot J."/>
            <person name="Rosling A."/>
        </authorList>
    </citation>
    <scope>NUCLEOTIDE SEQUENCE</scope>
    <source>
        <strain evidence="5">BR232B</strain>
    </source>
</reference>
<dbReference type="CDD" id="cd06089">
    <property type="entry name" value="KOW_RPL26"/>
    <property type="match status" value="1"/>
</dbReference>
<dbReference type="SUPFAM" id="SSF50104">
    <property type="entry name" value="Translation proteins SH3-like domain"/>
    <property type="match status" value="1"/>
</dbReference>
<evidence type="ECO:0000256" key="2">
    <source>
        <dbReference type="ARBA" id="ARBA00022980"/>
    </source>
</evidence>
<evidence type="ECO:0000313" key="5">
    <source>
        <dbReference type="EMBL" id="CAG8622250.1"/>
    </source>
</evidence>
<protein>
    <submittedName>
        <fullName evidence="5">3875_t:CDS:1</fullName>
    </submittedName>
</protein>
<dbReference type="PROSITE" id="PS01108">
    <property type="entry name" value="RIBOSOMAL_L24"/>
    <property type="match status" value="1"/>
</dbReference>
<organism evidence="5 6">
    <name type="scientific">Paraglomus brasilianum</name>
    <dbReference type="NCBI Taxonomy" id="144538"/>
    <lineage>
        <taxon>Eukaryota</taxon>
        <taxon>Fungi</taxon>
        <taxon>Fungi incertae sedis</taxon>
        <taxon>Mucoromycota</taxon>
        <taxon>Glomeromycotina</taxon>
        <taxon>Glomeromycetes</taxon>
        <taxon>Paraglomerales</taxon>
        <taxon>Paraglomeraceae</taxon>
        <taxon>Paraglomus</taxon>
    </lineage>
</organism>
<evidence type="ECO:0000256" key="3">
    <source>
        <dbReference type="ARBA" id="ARBA00023274"/>
    </source>
</evidence>
<dbReference type="InterPro" id="IPR003256">
    <property type="entry name" value="Ribosomal_uL24"/>
</dbReference>